<keyword evidence="4" id="KW-0378">Hydrolase</keyword>
<dbReference type="SUPFAM" id="SSF50630">
    <property type="entry name" value="Acid proteases"/>
    <property type="match status" value="1"/>
</dbReference>
<dbReference type="AlphaFoldDB" id="A0A816XIS2"/>
<dbReference type="InterPro" id="IPR021109">
    <property type="entry name" value="Peptidase_aspartic_dom_sf"/>
</dbReference>
<dbReference type="PANTHER" id="PTHR37984">
    <property type="entry name" value="PROTEIN CBG26694"/>
    <property type="match status" value="1"/>
</dbReference>
<reference evidence="6" key="1">
    <citation type="submission" date="2021-02" db="EMBL/GenBank/DDBJ databases">
        <authorList>
            <person name="Nowell W R."/>
        </authorList>
    </citation>
    <scope>NUCLEOTIDE SEQUENCE</scope>
</reference>
<evidence type="ECO:0000256" key="3">
    <source>
        <dbReference type="ARBA" id="ARBA00022722"/>
    </source>
</evidence>
<evidence type="ECO:0000256" key="4">
    <source>
        <dbReference type="ARBA" id="ARBA00022759"/>
    </source>
</evidence>
<keyword evidence="2" id="KW-0548">Nucleotidyltransferase</keyword>
<organism evidence="6 7">
    <name type="scientific">Rotaria magnacalcarata</name>
    <dbReference type="NCBI Taxonomy" id="392030"/>
    <lineage>
        <taxon>Eukaryota</taxon>
        <taxon>Metazoa</taxon>
        <taxon>Spiralia</taxon>
        <taxon>Gnathifera</taxon>
        <taxon>Rotifera</taxon>
        <taxon>Eurotatoria</taxon>
        <taxon>Bdelloidea</taxon>
        <taxon>Philodinida</taxon>
        <taxon>Philodinidae</taxon>
        <taxon>Rotaria</taxon>
    </lineage>
</organism>
<sequence>MLTSIIPNLIGKIDKFSGLSGPNEITLQNFITQVEALSSLYQFDDNVKAKFVILHCTKSAADVITSQPELLNASYDSVITVLKKRFTPIIDEIDSYGYLLSFKQGDLSLYDFAMQLTKAYNHISDCCPMLKPSIIREEFLTNIFIKGVYHKLATNLLGKRFDSFADCINKAQDFDKLLNKEHDTNSSDQIMQPKAGQPLEINYMSQNNCNFQTKFTSSPSNSQITEQLFNYEPNYSVNPSYDICQLDNVTYNHTSTVSNKEIMCNNNNESMYDSFNNNGMCKQIDHNNVADQFFPQSCVVNNINDAIHNPSIMQPIINLPVNTVNLTCLLDSAASRNLIKFECLKYLNVPMYYSYVNLKCTNGSKLHIAGVVDLEFLIDGQIIKEPVFVVKNAQFHSDILIGISLLSKFPEVKMNFKSNGSVTIGKVNYPFVSFNYLNKASQAPSPINKFESNLFAQYQGTPLIGYLSNFEESFALQIISHLSHPMFDASFEATCPYNYHSNGNNSCNFCQFIDPLVAKAEVIALQLKAASLFQNSEPDVVTIQDQPQCNIVNNEYSQSAEAEHSATSLLYKTGAIPKVRSSDASIHYKKNKLLPSPGLYTDAPPLVSAELKVSPHTLVVEQFIQDHNVSMAQLIDEECRPVLKYLKEHNPVDFNPQIKYDKFKIIDNCLYFNNKGESYKLLIPMALRHKAFNYIHYCSSSSSCISHIQTKKQLQEFFYWPNMTKEVSTLYKSCPFCNQLNVN</sequence>
<dbReference type="InterPro" id="IPR050951">
    <property type="entry name" value="Retrovirus_Pol_polyprotein"/>
</dbReference>
<keyword evidence="3" id="KW-0540">Nuclease</keyword>
<dbReference type="EMBL" id="CAJNRF010013261">
    <property type="protein sequence ID" value="CAF2147174.1"/>
    <property type="molecule type" value="Genomic_DNA"/>
</dbReference>
<dbReference type="Pfam" id="PF17921">
    <property type="entry name" value="Integrase_H2C2"/>
    <property type="match status" value="1"/>
</dbReference>
<proteinExistence type="predicted"/>
<dbReference type="Gene3D" id="1.10.340.70">
    <property type="match status" value="1"/>
</dbReference>
<evidence type="ECO:0000313" key="6">
    <source>
        <dbReference type="EMBL" id="CAF2147174.1"/>
    </source>
</evidence>
<evidence type="ECO:0000256" key="2">
    <source>
        <dbReference type="ARBA" id="ARBA00022695"/>
    </source>
</evidence>
<gene>
    <name evidence="6" type="ORF">WKI299_LOCUS29541</name>
</gene>
<protein>
    <recommendedName>
        <fullName evidence="5">Integrase zinc-binding domain-containing protein</fullName>
    </recommendedName>
</protein>
<dbReference type="GO" id="GO:0004519">
    <property type="term" value="F:endonuclease activity"/>
    <property type="evidence" value="ECO:0007669"/>
    <property type="project" value="UniProtKB-KW"/>
</dbReference>
<comment type="caution">
    <text evidence="6">The sequence shown here is derived from an EMBL/GenBank/DDBJ whole genome shotgun (WGS) entry which is preliminary data.</text>
</comment>
<dbReference type="PANTHER" id="PTHR37984:SF5">
    <property type="entry name" value="PROTEIN NYNRIN-LIKE"/>
    <property type="match status" value="1"/>
</dbReference>
<feature type="domain" description="Integrase zinc-binding" evidence="5">
    <location>
        <begin position="684"/>
        <end position="741"/>
    </location>
</feature>
<evidence type="ECO:0000313" key="7">
    <source>
        <dbReference type="Proteomes" id="UP000663856"/>
    </source>
</evidence>
<name>A0A816XIS2_9BILA</name>
<evidence type="ECO:0000256" key="1">
    <source>
        <dbReference type="ARBA" id="ARBA00022679"/>
    </source>
</evidence>
<dbReference type="GO" id="GO:0016779">
    <property type="term" value="F:nucleotidyltransferase activity"/>
    <property type="evidence" value="ECO:0007669"/>
    <property type="project" value="UniProtKB-KW"/>
</dbReference>
<dbReference type="CDD" id="cd00303">
    <property type="entry name" value="retropepsin_like"/>
    <property type="match status" value="1"/>
</dbReference>
<accession>A0A816XIS2</accession>
<dbReference type="InterPro" id="IPR041588">
    <property type="entry name" value="Integrase_H2C2"/>
</dbReference>
<dbReference type="Gene3D" id="2.40.70.10">
    <property type="entry name" value="Acid Proteases"/>
    <property type="match status" value="1"/>
</dbReference>
<evidence type="ECO:0000259" key="5">
    <source>
        <dbReference type="Pfam" id="PF17921"/>
    </source>
</evidence>
<dbReference type="Proteomes" id="UP000663856">
    <property type="component" value="Unassembled WGS sequence"/>
</dbReference>
<keyword evidence="1" id="KW-0808">Transferase</keyword>
<keyword evidence="4" id="KW-0255">Endonuclease</keyword>